<proteinExistence type="predicted"/>
<dbReference type="AlphaFoldDB" id="A0A150GTC0"/>
<feature type="compositionally biased region" description="Gly residues" evidence="1">
    <location>
        <begin position="529"/>
        <end position="539"/>
    </location>
</feature>
<reference evidence="3" key="1">
    <citation type="journal article" date="2016" name="Nat. Commun.">
        <title>The Gonium pectorale genome demonstrates co-option of cell cycle regulation during the evolution of multicellularity.</title>
        <authorList>
            <person name="Hanschen E.R."/>
            <person name="Marriage T.N."/>
            <person name="Ferris P.J."/>
            <person name="Hamaji T."/>
            <person name="Toyoda A."/>
            <person name="Fujiyama A."/>
            <person name="Neme R."/>
            <person name="Noguchi H."/>
            <person name="Minakuchi Y."/>
            <person name="Suzuki M."/>
            <person name="Kawai-Toyooka H."/>
            <person name="Smith D.R."/>
            <person name="Sparks H."/>
            <person name="Anderson J."/>
            <person name="Bakaric R."/>
            <person name="Luria V."/>
            <person name="Karger A."/>
            <person name="Kirschner M.W."/>
            <person name="Durand P.M."/>
            <person name="Michod R.E."/>
            <person name="Nozaki H."/>
            <person name="Olson B.J."/>
        </authorList>
    </citation>
    <scope>NUCLEOTIDE SEQUENCE [LARGE SCALE GENOMIC DNA]</scope>
    <source>
        <strain evidence="3">NIES-2863</strain>
    </source>
</reference>
<name>A0A150GTC0_GONPE</name>
<dbReference type="OrthoDB" id="537650at2759"/>
<evidence type="ECO:0000313" key="3">
    <source>
        <dbReference type="Proteomes" id="UP000075714"/>
    </source>
</evidence>
<organism evidence="2 3">
    <name type="scientific">Gonium pectorale</name>
    <name type="common">Green alga</name>
    <dbReference type="NCBI Taxonomy" id="33097"/>
    <lineage>
        <taxon>Eukaryota</taxon>
        <taxon>Viridiplantae</taxon>
        <taxon>Chlorophyta</taxon>
        <taxon>core chlorophytes</taxon>
        <taxon>Chlorophyceae</taxon>
        <taxon>CS clade</taxon>
        <taxon>Chlamydomonadales</taxon>
        <taxon>Volvocaceae</taxon>
        <taxon>Gonium</taxon>
    </lineage>
</organism>
<protein>
    <submittedName>
        <fullName evidence="2">Uncharacterized protein</fullName>
    </submittedName>
</protein>
<evidence type="ECO:0000256" key="1">
    <source>
        <dbReference type="SAM" id="MobiDB-lite"/>
    </source>
</evidence>
<accession>A0A150GTC0</accession>
<gene>
    <name evidence="2" type="ORF">GPECTOR_8g46</name>
</gene>
<keyword evidence="3" id="KW-1185">Reference proteome</keyword>
<evidence type="ECO:0000313" key="2">
    <source>
        <dbReference type="EMBL" id="KXZ53051.1"/>
    </source>
</evidence>
<comment type="caution">
    <text evidence="2">The sequence shown here is derived from an EMBL/GenBank/DDBJ whole genome shotgun (WGS) entry which is preliminary data.</text>
</comment>
<sequence>MGAWELCHPDSRVQLYVDPTAVVKRIDEWVQISFHVAENCNMGRPPPPLVLTGFGKTGKTYCQTNVVPAAVAKAVSNKSVDSPWAGMVLLRLNMSELNRKASLKKNPCDLGVIGTEIRHFLRAVEVPVLVLCDELQSLFLPTSDDKQDIAGAHYIRDCFTKYLLLQGSRTMLWCLTGSTMAQTWIDIADMPSNGDMLFFRIYDAVLPATQSRQHMELVWKQLQQDRRLPCTELDPLLLQLCPPSVALLTVMVEEWVVSGQPADVRAFTSTFIRTKVLAEGVLHDGLVRFLTPHLQKMADGHCFIRDSYQRQILKLLMNPDGTLRDSWGDQELSATLVQLDGGWMMLRLGEVAHYLLGPPGTGGLHKDKLPSGPPEFRDKLQVIALEIAEKLERAQAGEPAGGGAAGLRELWTQQLWFQNVLKSPWNDRDRAWYGSHSEVLDSHLDMLVFYLCSNVLVDVRVIEALPSVLDQPLSEFVSAIQEAFSVLERKTVEAAVTAVAGELPDGRSVKGSGGGVSGGSSRKPRRTNSGGGGGATAAS</sequence>
<dbReference type="EMBL" id="LSYV01000009">
    <property type="protein sequence ID" value="KXZ53051.1"/>
    <property type="molecule type" value="Genomic_DNA"/>
</dbReference>
<feature type="region of interest" description="Disordered" evidence="1">
    <location>
        <begin position="504"/>
        <end position="539"/>
    </location>
</feature>
<dbReference type="Proteomes" id="UP000075714">
    <property type="component" value="Unassembled WGS sequence"/>
</dbReference>